<dbReference type="EMBL" id="OZ004260">
    <property type="protein sequence ID" value="CAK7920693.1"/>
    <property type="molecule type" value="Genomic_DNA"/>
</dbReference>
<keyword evidence="3" id="KW-0964">Secreted</keyword>
<proteinExistence type="predicted"/>
<sequence length="331" mass="35741">MQFKSVLNLLVAALVAAPSAAQHITKDTTDSKFVTITGNAIVDRNAWWTIYDANIIFPQALVISGGFYYFHDTARGSMPIRGMYTFSNSGIAFFKSVDASIAIHFLTNTFTNSGDFFFLGQNAPISSMLIPGVWTNTASGTFNLYFDTRPTNGAILGNAGNAFTNYGQICMRNYFMDSQLVKGNGCINIGENSVFKYQDATQVFPAQQILYLSTPTSGLWVGATRQFIAYSVAGFGGGNYIAHTKAIKSFSYNSGNGVLTVVTVSYTMKYTIGMGYDEDLFSIVPVISMGPGIGDSVLNSAITYYGDVPSLSLPAACKPCKDEPVFPPLPN</sequence>
<keyword evidence="4 6" id="KW-0732">Signal</keyword>
<evidence type="ECO:0000259" key="7">
    <source>
        <dbReference type="Pfam" id="PF11765"/>
    </source>
</evidence>
<comment type="subcellular location">
    <subcellularLocation>
        <location evidence="1">Secreted</location>
        <location evidence="1">Cell wall</location>
    </subcellularLocation>
</comment>
<accession>A0ABP0EJZ6</accession>
<keyword evidence="9" id="KW-1185">Reference proteome</keyword>
<reference evidence="8 9" key="1">
    <citation type="submission" date="2024-01" db="EMBL/GenBank/DDBJ databases">
        <authorList>
            <consortium name="Genoscope - CEA"/>
            <person name="William W."/>
        </authorList>
    </citation>
    <scope>NUCLEOTIDE SEQUENCE [LARGE SCALE GENOMIC DNA]</scope>
    <source>
        <strain evidence="8 9">29B2s-10</strain>
    </source>
</reference>
<dbReference type="InterPro" id="IPR021031">
    <property type="entry name" value="Hyphal-reg_cell_wall_N"/>
</dbReference>
<evidence type="ECO:0000256" key="2">
    <source>
        <dbReference type="ARBA" id="ARBA00022512"/>
    </source>
</evidence>
<organism evidence="8 9">
    <name type="scientific">[Candida] anglica</name>
    <dbReference type="NCBI Taxonomy" id="148631"/>
    <lineage>
        <taxon>Eukaryota</taxon>
        <taxon>Fungi</taxon>
        <taxon>Dikarya</taxon>
        <taxon>Ascomycota</taxon>
        <taxon>Saccharomycotina</taxon>
        <taxon>Pichiomycetes</taxon>
        <taxon>Debaryomycetaceae</taxon>
        <taxon>Kurtzmaniella</taxon>
    </lineage>
</organism>
<evidence type="ECO:0000256" key="4">
    <source>
        <dbReference type="ARBA" id="ARBA00022729"/>
    </source>
</evidence>
<keyword evidence="5" id="KW-0325">Glycoprotein</keyword>
<evidence type="ECO:0000313" key="9">
    <source>
        <dbReference type="Proteomes" id="UP001497600"/>
    </source>
</evidence>
<evidence type="ECO:0000256" key="1">
    <source>
        <dbReference type="ARBA" id="ARBA00004191"/>
    </source>
</evidence>
<evidence type="ECO:0000256" key="6">
    <source>
        <dbReference type="SAM" id="SignalP"/>
    </source>
</evidence>
<evidence type="ECO:0000256" key="3">
    <source>
        <dbReference type="ARBA" id="ARBA00022525"/>
    </source>
</evidence>
<name>A0ABP0EJZ6_9ASCO</name>
<dbReference type="Pfam" id="PF11765">
    <property type="entry name" value="Hyphal_reg_CWP"/>
    <property type="match status" value="1"/>
</dbReference>
<feature type="domain" description="Hyphally-regulated cell wall protein N-terminal" evidence="7">
    <location>
        <begin position="14"/>
        <end position="327"/>
    </location>
</feature>
<feature type="chain" id="PRO_5045471805" description="Hyphally-regulated cell wall protein N-terminal domain-containing protein" evidence="6">
    <location>
        <begin position="22"/>
        <end position="331"/>
    </location>
</feature>
<dbReference type="Proteomes" id="UP001497600">
    <property type="component" value="Chromosome H"/>
</dbReference>
<protein>
    <recommendedName>
        <fullName evidence="7">Hyphally-regulated cell wall protein N-terminal domain-containing protein</fullName>
    </recommendedName>
</protein>
<evidence type="ECO:0000313" key="8">
    <source>
        <dbReference type="EMBL" id="CAK7920693.1"/>
    </source>
</evidence>
<gene>
    <name evidence="8" type="ORF">CAAN4_H05248</name>
</gene>
<feature type="signal peptide" evidence="6">
    <location>
        <begin position="1"/>
        <end position="21"/>
    </location>
</feature>
<keyword evidence="2" id="KW-0134">Cell wall</keyword>
<evidence type="ECO:0000256" key="5">
    <source>
        <dbReference type="ARBA" id="ARBA00023180"/>
    </source>
</evidence>